<gene>
    <name evidence="2" type="ORF">A3H78_02295</name>
</gene>
<keyword evidence="1" id="KW-0472">Membrane</keyword>
<evidence type="ECO:0000313" key="2">
    <source>
        <dbReference type="EMBL" id="OGK53019.1"/>
    </source>
</evidence>
<evidence type="ECO:0000256" key="1">
    <source>
        <dbReference type="SAM" id="Phobius"/>
    </source>
</evidence>
<sequence length="102" mass="11160">MLIGIIIILTILWFLGYAPLSGISIPNIGLFPINGHMITLWEVLILFVIIWAIGILPRSFQTVASALLLLWILSALGILAITGLPNIIILVIIIALIASFFR</sequence>
<dbReference type="EMBL" id="MGAV01000026">
    <property type="protein sequence ID" value="OGK53019.1"/>
    <property type="molecule type" value="Genomic_DNA"/>
</dbReference>
<feature type="transmembrane region" description="Helical" evidence="1">
    <location>
        <begin position="38"/>
        <end position="56"/>
    </location>
</feature>
<keyword evidence="1" id="KW-0812">Transmembrane</keyword>
<protein>
    <submittedName>
        <fullName evidence="2">Uncharacterized protein</fullName>
    </submittedName>
</protein>
<organism evidence="2 3">
    <name type="scientific">Candidatus Roizmanbacteria bacterium RIFCSPLOWO2_02_FULL_36_11</name>
    <dbReference type="NCBI Taxonomy" id="1802071"/>
    <lineage>
        <taxon>Bacteria</taxon>
        <taxon>Candidatus Roizmaniibacteriota</taxon>
    </lineage>
</organism>
<accession>A0A1F7JBM8</accession>
<keyword evidence="1" id="KW-1133">Transmembrane helix</keyword>
<dbReference type="Proteomes" id="UP000177418">
    <property type="component" value="Unassembled WGS sequence"/>
</dbReference>
<name>A0A1F7JBM8_9BACT</name>
<feature type="transmembrane region" description="Helical" evidence="1">
    <location>
        <begin position="68"/>
        <end position="101"/>
    </location>
</feature>
<proteinExistence type="predicted"/>
<reference evidence="2 3" key="1">
    <citation type="journal article" date="2016" name="Nat. Commun.">
        <title>Thousands of microbial genomes shed light on interconnected biogeochemical processes in an aquifer system.</title>
        <authorList>
            <person name="Anantharaman K."/>
            <person name="Brown C.T."/>
            <person name="Hug L.A."/>
            <person name="Sharon I."/>
            <person name="Castelle C.J."/>
            <person name="Probst A.J."/>
            <person name="Thomas B.C."/>
            <person name="Singh A."/>
            <person name="Wilkins M.J."/>
            <person name="Karaoz U."/>
            <person name="Brodie E.L."/>
            <person name="Williams K.H."/>
            <person name="Hubbard S.S."/>
            <person name="Banfield J.F."/>
        </authorList>
    </citation>
    <scope>NUCLEOTIDE SEQUENCE [LARGE SCALE GENOMIC DNA]</scope>
</reference>
<comment type="caution">
    <text evidence="2">The sequence shown here is derived from an EMBL/GenBank/DDBJ whole genome shotgun (WGS) entry which is preliminary data.</text>
</comment>
<dbReference type="AlphaFoldDB" id="A0A1F7JBM8"/>
<evidence type="ECO:0000313" key="3">
    <source>
        <dbReference type="Proteomes" id="UP000177418"/>
    </source>
</evidence>